<organism evidence="1 2">
    <name type="scientific">Salvator merianae</name>
    <name type="common">Argentine black and white tegu</name>
    <name type="synonym">Tupinambis merianae</name>
    <dbReference type="NCBI Taxonomy" id="96440"/>
    <lineage>
        <taxon>Eukaryota</taxon>
        <taxon>Metazoa</taxon>
        <taxon>Chordata</taxon>
        <taxon>Craniata</taxon>
        <taxon>Vertebrata</taxon>
        <taxon>Euteleostomi</taxon>
        <taxon>Lepidosauria</taxon>
        <taxon>Squamata</taxon>
        <taxon>Bifurcata</taxon>
        <taxon>Unidentata</taxon>
        <taxon>Episquamata</taxon>
        <taxon>Laterata</taxon>
        <taxon>Teiioidea</taxon>
        <taxon>Teiidae</taxon>
        <taxon>Salvator</taxon>
    </lineage>
</organism>
<dbReference type="Ensembl" id="ENSSMRT00000003100.1">
    <property type="protein sequence ID" value="ENSSMRP00000002583.1"/>
    <property type="gene ID" value="ENSSMRG00000002231.1"/>
</dbReference>
<sequence length="102" mass="11156">MWPSGAAGKLPCPRDSALRRAAFSGNLSALPLHLAPSGRSVRVFISANPEAKTLDSDTCLRRHMNKAVDTFHNSIILIYDELLQNTSKDSGHLLKLNAINIF</sequence>
<name>A0A8D0DJM6_SALMN</name>
<dbReference type="Proteomes" id="UP000694421">
    <property type="component" value="Unplaced"/>
</dbReference>
<accession>A0A8D0DJM6</accession>
<reference evidence="1" key="2">
    <citation type="submission" date="2025-09" db="UniProtKB">
        <authorList>
            <consortium name="Ensembl"/>
        </authorList>
    </citation>
    <scope>IDENTIFICATION</scope>
</reference>
<evidence type="ECO:0000313" key="2">
    <source>
        <dbReference type="Proteomes" id="UP000694421"/>
    </source>
</evidence>
<reference evidence="1" key="1">
    <citation type="submission" date="2025-08" db="UniProtKB">
        <authorList>
            <consortium name="Ensembl"/>
        </authorList>
    </citation>
    <scope>IDENTIFICATION</scope>
</reference>
<dbReference type="AlphaFoldDB" id="A0A8D0DJM6"/>
<keyword evidence="2" id="KW-1185">Reference proteome</keyword>
<proteinExistence type="predicted"/>
<protein>
    <submittedName>
        <fullName evidence="1">NACHT and WD repeat domain containing 2</fullName>
    </submittedName>
</protein>
<dbReference type="GeneTree" id="ENSGT00940000153648"/>
<evidence type="ECO:0000313" key="1">
    <source>
        <dbReference type="Ensembl" id="ENSSMRP00000002583.1"/>
    </source>
</evidence>